<proteinExistence type="inferred from homology"/>
<dbReference type="CDD" id="cd01627">
    <property type="entry name" value="HAD_TPP"/>
    <property type="match status" value="1"/>
</dbReference>
<dbReference type="InterPro" id="IPR023214">
    <property type="entry name" value="HAD_sf"/>
</dbReference>
<dbReference type="NCBIfam" id="TIGR01484">
    <property type="entry name" value="HAD-SF-IIB"/>
    <property type="match status" value="1"/>
</dbReference>
<evidence type="ECO:0000256" key="2">
    <source>
        <dbReference type="ARBA" id="ARBA00008770"/>
    </source>
</evidence>
<dbReference type="Gene3D" id="3.30.70.1020">
    <property type="entry name" value="Trehalose-6-phosphate phosphatase related protein, domain 2"/>
    <property type="match status" value="1"/>
</dbReference>
<dbReference type="GO" id="GO:0004805">
    <property type="term" value="F:trehalose-phosphatase activity"/>
    <property type="evidence" value="ECO:0007669"/>
    <property type="project" value="UniProtKB-EC"/>
</dbReference>
<evidence type="ECO:0000313" key="6">
    <source>
        <dbReference type="Proteomes" id="UP001267710"/>
    </source>
</evidence>
<comment type="pathway">
    <text evidence="1 4">Glycan biosynthesis; trehalose biosynthesis.</text>
</comment>
<organism evidence="5 6">
    <name type="scientific">Paracidovorax wautersii</name>
    <dbReference type="NCBI Taxonomy" id="1177982"/>
    <lineage>
        <taxon>Bacteria</taxon>
        <taxon>Pseudomonadati</taxon>
        <taxon>Pseudomonadota</taxon>
        <taxon>Betaproteobacteria</taxon>
        <taxon>Burkholderiales</taxon>
        <taxon>Comamonadaceae</taxon>
        <taxon>Paracidovorax</taxon>
    </lineage>
</organism>
<dbReference type="InterPro" id="IPR036412">
    <property type="entry name" value="HAD-like_sf"/>
</dbReference>
<reference evidence="5 6" key="1">
    <citation type="submission" date="2023-08" db="EMBL/GenBank/DDBJ databases">
        <title>Functional and genomic diversity of the sorghum phyllosphere microbiome.</title>
        <authorList>
            <person name="Shade A."/>
        </authorList>
    </citation>
    <scope>NUCLEOTIDE SEQUENCE [LARGE SCALE GENOMIC DNA]</scope>
    <source>
        <strain evidence="5 6">SORGH_AS_0335</strain>
    </source>
</reference>
<sequence length="252" mass="26611">MQTTPLLTPHHALFLDFDGTLADIAAQPHAVHVLPEVVPTLQSLHHYLGGALAIVTGRTVADIDHFLAPLQLPLACEHGAQYRLGNGHAGGVPAPDLTPVLDALRPLLALYPQLLLEPKSAGLALHYRQAVELEPLCQTTLAQALQQVPGMELMQGKCVLEVKPSGPSKGRAIGDFMRQPPFAGRTPLFVGDDVTDEAGFAATQELGGMGVKVGPGDTLAMARFESPAAVRAWLQQAALHLHTVPSSTGIVP</sequence>
<comment type="caution">
    <text evidence="5">The sequence shown here is derived from an EMBL/GenBank/DDBJ whole genome shotgun (WGS) entry which is preliminary data.</text>
</comment>
<evidence type="ECO:0000256" key="4">
    <source>
        <dbReference type="RuleBase" id="RU361117"/>
    </source>
</evidence>
<comment type="function">
    <text evidence="4">Removes the phosphate from trehalose 6-phosphate to produce free trehalose.</text>
</comment>
<name>A0ABU1I8S4_9BURK</name>
<dbReference type="PANTHER" id="PTHR43768">
    <property type="entry name" value="TREHALOSE 6-PHOSPHATE PHOSPHATASE"/>
    <property type="match status" value="1"/>
</dbReference>
<accession>A0ABU1I8S4</accession>
<dbReference type="SUPFAM" id="SSF56784">
    <property type="entry name" value="HAD-like"/>
    <property type="match status" value="1"/>
</dbReference>
<dbReference type="InterPro" id="IPR003337">
    <property type="entry name" value="Trehalose_PPase"/>
</dbReference>
<dbReference type="InterPro" id="IPR044651">
    <property type="entry name" value="OTSB-like"/>
</dbReference>
<dbReference type="EMBL" id="JAVIZX010000001">
    <property type="protein sequence ID" value="MDR6212903.1"/>
    <property type="molecule type" value="Genomic_DNA"/>
</dbReference>
<dbReference type="NCBIfam" id="TIGR00685">
    <property type="entry name" value="T6PP"/>
    <property type="match status" value="1"/>
</dbReference>
<keyword evidence="4" id="KW-0479">Metal-binding</keyword>
<dbReference type="Pfam" id="PF02358">
    <property type="entry name" value="Trehalose_PPase"/>
    <property type="match status" value="1"/>
</dbReference>
<comment type="cofactor">
    <cofactor evidence="4">
        <name>Mg(2+)</name>
        <dbReference type="ChEBI" id="CHEBI:18420"/>
    </cofactor>
</comment>
<keyword evidence="3 4" id="KW-0378">Hydrolase</keyword>
<keyword evidence="6" id="KW-1185">Reference proteome</keyword>
<dbReference type="PANTHER" id="PTHR43768:SF3">
    <property type="entry name" value="TREHALOSE 6-PHOSPHATE PHOSPHATASE"/>
    <property type="match status" value="1"/>
</dbReference>
<dbReference type="InterPro" id="IPR006379">
    <property type="entry name" value="HAD-SF_hydro_IIB"/>
</dbReference>
<comment type="catalytic activity">
    <reaction evidence="4">
        <text>alpha,alpha-trehalose 6-phosphate + H2O = alpha,alpha-trehalose + phosphate</text>
        <dbReference type="Rhea" id="RHEA:23420"/>
        <dbReference type="ChEBI" id="CHEBI:15377"/>
        <dbReference type="ChEBI" id="CHEBI:16551"/>
        <dbReference type="ChEBI" id="CHEBI:43474"/>
        <dbReference type="ChEBI" id="CHEBI:58429"/>
        <dbReference type="EC" id="3.1.3.12"/>
    </reaction>
</comment>
<evidence type="ECO:0000256" key="1">
    <source>
        <dbReference type="ARBA" id="ARBA00005199"/>
    </source>
</evidence>
<dbReference type="Proteomes" id="UP001267710">
    <property type="component" value="Unassembled WGS sequence"/>
</dbReference>
<comment type="similarity">
    <text evidence="2 4">Belongs to the trehalose phosphatase family.</text>
</comment>
<dbReference type="RefSeq" id="WP_309825972.1">
    <property type="nucleotide sequence ID" value="NZ_JAVIZX010000001.1"/>
</dbReference>
<evidence type="ECO:0000256" key="3">
    <source>
        <dbReference type="ARBA" id="ARBA00022801"/>
    </source>
</evidence>
<evidence type="ECO:0000313" key="5">
    <source>
        <dbReference type="EMBL" id="MDR6212903.1"/>
    </source>
</evidence>
<keyword evidence="4" id="KW-0460">Magnesium</keyword>
<protein>
    <recommendedName>
        <fullName evidence="4">Trehalose 6-phosphate phosphatase</fullName>
        <ecNumber evidence="4">3.1.3.12</ecNumber>
    </recommendedName>
</protein>
<dbReference type="Gene3D" id="3.40.50.1000">
    <property type="entry name" value="HAD superfamily/HAD-like"/>
    <property type="match status" value="1"/>
</dbReference>
<dbReference type="EC" id="3.1.3.12" evidence="4"/>
<gene>
    <name evidence="5" type="ORF">QE399_000592</name>
</gene>